<comment type="caution">
    <text evidence="2">The sequence shown here is derived from an EMBL/GenBank/DDBJ whole genome shotgun (WGS) entry which is preliminary data.</text>
</comment>
<sequence>MSMLHAGVFSSFCRSQDSSRSEKARVKHDSPMRASLQPRLSLNGSPRHASLERKPARHTPLSPNKGVNAISQTHGTSNTSASNILTIQVQRRSPTPTCSYLTCRLHAAAGSVRLARELCRTAHFDFISVATRSFHRLLVDNYLSKGVKAESEPPHWKRSSSVYAAETQMSAKFKLMLGFSPFALSPPFPGHDDAVLNGLVQTVLSSLRNRLRRALSSLGQDGKYLQSFTLHDRLSQTLLRLHHVVHYDHSTVA</sequence>
<evidence type="ECO:0000313" key="2">
    <source>
        <dbReference type="EMBL" id="TNN87812.1"/>
    </source>
</evidence>
<proteinExistence type="predicted"/>
<feature type="compositionally biased region" description="Basic and acidic residues" evidence="1">
    <location>
        <begin position="17"/>
        <end position="31"/>
    </location>
</feature>
<feature type="region of interest" description="Disordered" evidence="1">
    <location>
        <begin position="17"/>
        <end position="64"/>
    </location>
</feature>
<name>A0A4Z2JEW7_9TELE</name>
<accession>A0A4Z2JEW7</accession>
<evidence type="ECO:0000256" key="1">
    <source>
        <dbReference type="SAM" id="MobiDB-lite"/>
    </source>
</evidence>
<dbReference type="AlphaFoldDB" id="A0A4Z2JEW7"/>
<dbReference type="Proteomes" id="UP000314294">
    <property type="component" value="Unassembled WGS sequence"/>
</dbReference>
<protein>
    <submittedName>
        <fullName evidence="2">Uncharacterized protein</fullName>
    </submittedName>
</protein>
<evidence type="ECO:0000313" key="3">
    <source>
        <dbReference type="Proteomes" id="UP000314294"/>
    </source>
</evidence>
<dbReference type="EMBL" id="SRLO01000008">
    <property type="protein sequence ID" value="TNN87812.1"/>
    <property type="molecule type" value="Genomic_DNA"/>
</dbReference>
<gene>
    <name evidence="2" type="ORF">EYF80_001776</name>
</gene>
<organism evidence="2 3">
    <name type="scientific">Liparis tanakae</name>
    <name type="common">Tanaka's snailfish</name>
    <dbReference type="NCBI Taxonomy" id="230148"/>
    <lineage>
        <taxon>Eukaryota</taxon>
        <taxon>Metazoa</taxon>
        <taxon>Chordata</taxon>
        <taxon>Craniata</taxon>
        <taxon>Vertebrata</taxon>
        <taxon>Euteleostomi</taxon>
        <taxon>Actinopterygii</taxon>
        <taxon>Neopterygii</taxon>
        <taxon>Teleostei</taxon>
        <taxon>Neoteleostei</taxon>
        <taxon>Acanthomorphata</taxon>
        <taxon>Eupercaria</taxon>
        <taxon>Perciformes</taxon>
        <taxon>Cottioidei</taxon>
        <taxon>Cottales</taxon>
        <taxon>Liparidae</taxon>
        <taxon>Liparis</taxon>
    </lineage>
</organism>
<keyword evidence="3" id="KW-1185">Reference proteome</keyword>
<reference evidence="2 3" key="1">
    <citation type="submission" date="2019-03" db="EMBL/GenBank/DDBJ databases">
        <title>First draft genome of Liparis tanakae, snailfish: a comprehensive survey of snailfish specific genes.</title>
        <authorList>
            <person name="Kim W."/>
            <person name="Song I."/>
            <person name="Jeong J.-H."/>
            <person name="Kim D."/>
            <person name="Kim S."/>
            <person name="Ryu S."/>
            <person name="Song J.Y."/>
            <person name="Lee S.K."/>
        </authorList>
    </citation>
    <scope>NUCLEOTIDE SEQUENCE [LARGE SCALE GENOMIC DNA]</scope>
    <source>
        <tissue evidence="2">Muscle</tissue>
    </source>
</reference>